<evidence type="ECO:0008006" key="3">
    <source>
        <dbReference type="Google" id="ProtNLM"/>
    </source>
</evidence>
<reference evidence="1 2" key="1">
    <citation type="submission" date="2018-06" db="EMBL/GenBank/DDBJ databases">
        <title>Whole Genome Sequence of an efficient microsymbiont, Rhizobium tropici.</title>
        <authorList>
            <person name="Srinivasan R."/>
            <person name="Singh H.V."/>
            <person name="Srivastava R."/>
            <person name="Kumari B."/>
            <person name="Radhakrishna A."/>
        </authorList>
    </citation>
    <scope>NUCLEOTIDE SEQUENCE [LARGE SCALE GENOMIC DNA]</scope>
    <source>
        <strain evidence="1 2">IGFRI Rhizo-19</strain>
    </source>
</reference>
<protein>
    <recommendedName>
        <fullName evidence="3">Glycosyltransferase</fullName>
    </recommendedName>
</protein>
<sequence length="206" mass="23887">MISVYCVLRSGGEYKPEHVVRLQAQVMKHLPDADFRCLCDIDVDGVKTIPLAYDWPGWWSKMELFRPEISGDILFMDLDTSIVGDLADIASVDRLALMRDIYRPEGLQSSIMYLPETERAPIWSEWADRPRHWMDLYRHGGDQAFLERFWLARADRWQDLLPGQIVSWKSHVRKALYDDESGNGSIPSGARVVIFHGKPRPWEIGW</sequence>
<dbReference type="Gene3D" id="3.90.550.10">
    <property type="entry name" value="Spore Coat Polysaccharide Biosynthesis Protein SpsA, Chain A"/>
    <property type="match status" value="1"/>
</dbReference>
<evidence type="ECO:0000313" key="1">
    <source>
        <dbReference type="EMBL" id="RAX41945.1"/>
    </source>
</evidence>
<accession>A0A329YL11</accession>
<proteinExistence type="predicted"/>
<comment type="caution">
    <text evidence="1">The sequence shown here is derived from an EMBL/GenBank/DDBJ whole genome shotgun (WGS) entry which is preliminary data.</text>
</comment>
<name>A0A329YL11_RHITR</name>
<dbReference type="InterPro" id="IPR029044">
    <property type="entry name" value="Nucleotide-diphossugar_trans"/>
</dbReference>
<dbReference type="OrthoDB" id="564871at2"/>
<dbReference type="EMBL" id="QMKK01000025">
    <property type="protein sequence ID" value="RAX41945.1"/>
    <property type="molecule type" value="Genomic_DNA"/>
</dbReference>
<organism evidence="1 2">
    <name type="scientific">Rhizobium tropici</name>
    <dbReference type="NCBI Taxonomy" id="398"/>
    <lineage>
        <taxon>Bacteria</taxon>
        <taxon>Pseudomonadati</taxon>
        <taxon>Pseudomonadota</taxon>
        <taxon>Alphaproteobacteria</taxon>
        <taxon>Hyphomicrobiales</taxon>
        <taxon>Rhizobiaceae</taxon>
        <taxon>Rhizobium/Agrobacterium group</taxon>
        <taxon>Rhizobium</taxon>
    </lineage>
</organism>
<dbReference type="Proteomes" id="UP000251205">
    <property type="component" value="Unassembled WGS sequence"/>
</dbReference>
<gene>
    <name evidence="1" type="ORF">DQ393_10180</name>
</gene>
<evidence type="ECO:0000313" key="2">
    <source>
        <dbReference type="Proteomes" id="UP000251205"/>
    </source>
</evidence>
<dbReference type="SUPFAM" id="SSF53448">
    <property type="entry name" value="Nucleotide-diphospho-sugar transferases"/>
    <property type="match status" value="1"/>
</dbReference>
<dbReference type="AlphaFoldDB" id="A0A329YL11"/>